<keyword evidence="1" id="KW-0175">Coiled coil</keyword>
<evidence type="ECO:0000313" key="4">
    <source>
        <dbReference type="Proteomes" id="UP000510822"/>
    </source>
</evidence>
<organism evidence="3 4">
    <name type="scientific">Chitinibacter fontanus</name>
    <dbReference type="NCBI Taxonomy" id="1737446"/>
    <lineage>
        <taxon>Bacteria</taxon>
        <taxon>Pseudomonadati</taxon>
        <taxon>Pseudomonadota</taxon>
        <taxon>Betaproteobacteria</taxon>
        <taxon>Neisseriales</taxon>
        <taxon>Chitinibacteraceae</taxon>
        <taxon>Chitinibacter</taxon>
    </lineage>
</organism>
<gene>
    <name evidence="3" type="primary">tssA</name>
    <name evidence="3" type="ORF">HZU75_07070</name>
</gene>
<feature type="coiled-coil region" evidence="1">
    <location>
        <begin position="201"/>
        <end position="253"/>
    </location>
</feature>
<proteinExistence type="predicted"/>
<dbReference type="NCBIfam" id="TIGR03363">
    <property type="entry name" value="VI_chp_8"/>
    <property type="match status" value="1"/>
</dbReference>
<evidence type="ECO:0000313" key="3">
    <source>
        <dbReference type="EMBL" id="QLI83210.1"/>
    </source>
</evidence>
<dbReference type="AlphaFoldDB" id="A0A7D5ZNR8"/>
<dbReference type="KEGG" id="cfon:HZU75_07070"/>
<dbReference type="PANTHER" id="PTHR37951">
    <property type="entry name" value="CYTOPLASMIC PROTEIN-RELATED"/>
    <property type="match status" value="1"/>
</dbReference>
<evidence type="ECO:0000256" key="1">
    <source>
        <dbReference type="SAM" id="Coils"/>
    </source>
</evidence>
<protein>
    <submittedName>
        <fullName evidence="3">Type VI secretion system protein TssA</fullName>
    </submittedName>
</protein>
<accession>A0A7D5ZNR8</accession>
<feature type="domain" description="ImpA N-terminal" evidence="2">
    <location>
        <begin position="11"/>
        <end position="133"/>
    </location>
</feature>
<dbReference type="Proteomes" id="UP000510822">
    <property type="component" value="Chromosome"/>
</dbReference>
<keyword evidence="4" id="KW-1185">Reference proteome</keyword>
<name>A0A7D5ZNR8_9NEIS</name>
<dbReference type="InterPro" id="IPR010657">
    <property type="entry name" value="ImpA_N"/>
</dbReference>
<reference evidence="3 4" key="1">
    <citation type="journal article" date="2016" name="Int. J. Syst. Evol. Microbiol.">
        <title>Chitinibacter fontanus sp. nov., isolated from a spring.</title>
        <authorList>
            <person name="Sheu S.Y."/>
            <person name="Li Y.S."/>
            <person name="Young C.C."/>
            <person name="Chen W.M."/>
        </authorList>
    </citation>
    <scope>NUCLEOTIDE SEQUENCE [LARGE SCALE GENOMIC DNA]</scope>
    <source>
        <strain evidence="3 4">STM-7</strain>
    </source>
</reference>
<evidence type="ECO:0000259" key="2">
    <source>
        <dbReference type="Pfam" id="PF06812"/>
    </source>
</evidence>
<dbReference type="EMBL" id="CP058952">
    <property type="protein sequence ID" value="QLI83210.1"/>
    <property type="molecule type" value="Genomic_DNA"/>
</dbReference>
<dbReference type="InterPro" id="IPR017740">
    <property type="entry name" value="TssA-like"/>
</dbReference>
<sequence length="372" mass="41252">MNIPEKLSTLLAPISPDQPAGEDLGYSSLFDQIREARRADDPTLSQGEWGQQLKTADWNKVINLCEQGLSAQSKDLQLAVWYGEALVKTRGFVGAQLALQTMDGLLEQYWESGYPEYDPDDLDERVGKLEWCNTQLGMALREVPLTHPQHGGYNWQQWQESRDVENLGLKDYQAKEAAIAEGKLAGDVFDKSVNASGPTWFAQLHQELEAAQNAYQALDQRIDERFGYAAPSLAELRGALSACQEVVNRLRLQWGEPTPAASTGSLLTAPIASKVADMPHSAASVMPQPVYAHAAPAAPVMHGPIQNRADAVRQLQEVARYFRQHEPHSPVALLAERAAKWAEMSLEEWLSSVIKDDSTLGQLNELLDIRRD</sequence>
<dbReference type="Pfam" id="PF06812">
    <property type="entry name" value="ImpA_N"/>
    <property type="match status" value="1"/>
</dbReference>
<dbReference type="PANTHER" id="PTHR37951:SF1">
    <property type="entry name" value="TYPE VI SECRETION SYSTEM COMPONENT TSSA1"/>
    <property type="match status" value="1"/>
</dbReference>